<protein>
    <submittedName>
        <fullName evidence="2">Transmembrane protein</fullName>
    </submittedName>
</protein>
<dbReference type="PANTHER" id="PTHR21650">
    <property type="entry name" value="MEMBRALIN/KINETOCHORE PROTEIN NUF2"/>
    <property type="match status" value="1"/>
</dbReference>
<reference evidence="2 3" key="1">
    <citation type="submission" date="2024-03" db="EMBL/GenBank/DDBJ databases">
        <title>Aureococcus anophagefferens CCMP1851 and Kratosvirus quantuckense: Draft genome of a second virus-susceptible host strain in the model system.</title>
        <authorList>
            <person name="Chase E."/>
            <person name="Truchon A.R."/>
            <person name="Schepens W."/>
            <person name="Wilhelm S.W."/>
        </authorList>
    </citation>
    <scope>NUCLEOTIDE SEQUENCE [LARGE SCALE GENOMIC DNA]</scope>
    <source>
        <strain evidence="2 3">CCMP1851</strain>
    </source>
</reference>
<keyword evidence="3" id="KW-1185">Reference proteome</keyword>
<keyword evidence="1" id="KW-1133">Transmembrane helix</keyword>
<evidence type="ECO:0000313" key="2">
    <source>
        <dbReference type="EMBL" id="KAK7239633.1"/>
    </source>
</evidence>
<comment type="caution">
    <text evidence="2">The sequence shown here is derived from an EMBL/GenBank/DDBJ whole genome shotgun (WGS) entry which is preliminary data.</text>
</comment>
<evidence type="ECO:0000256" key="1">
    <source>
        <dbReference type="SAM" id="Phobius"/>
    </source>
</evidence>
<evidence type="ECO:0000313" key="3">
    <source>
        <dbReference type="Proteomes" id="UP001363151"/>
    </source>
</evidence>
<sequence length="387" mass="42148">MERSHHQWLEQVFFRQHLRCTRAVMRALGPAPRRVLEHGLGLVALGACGLVVYLHGTYVARTGAPLAVELRAAAAALGANRSVFAVNVVVSDGPGAAPSDDDALDAGARAGRGELLVLAGPRRRRLGDVARRDLRVPAATVRCGSGGFGRPRWAPPPPGADAAVANAAVAAVGPRGYVRSERSNEFYDLARAERAAPFTREALAQALTVSLKTLFLIFATSTLVSYTLRETQARMLRFAFELKENIGDNRAYLSLVASHLLDSAVFAPIMIGMMAFLFEFFADQVLGLLVLTLAWGAELFAAVSLRSRRALDHLPRLLVLYLAALHVYLFKFPFGFKYVALLAAIAAIGHAMLLFWDRFEVPALRRGDVSVTNLREIPRRRRRGGDG</sequence>
<gene>
    <name evidence="2" type="primary">TMEM259</name>
    <name evidence="2" type="ORF">SO694_00028321</name>
</gene>
<dbReference type="EMBL" id="JBBJCI010000223">
    <property type="protein sequence ID" value="KAK7239633.1"/>
    <property type="molecule type" value="Genomic_DNA"/>
</dbReference>
<dbReference type="PANTHER" id="PTHR21650:SF4">
    <property type="entry name" value="MEMBRALIN"/>
    <property type="match status" value="1"/>
</dbReference>
<proteinExistence type="predicted"/>
<accession>A0ABR1FVK4</accession>
<feature type="transmembrane region" description="Helical" evidence="1">
    <location>
        <begin position="314"/>
        <end position="330"/>
    </location>
</feature>
<keyword evidence="1 2" id="KW-0812">Transmembrane</keyword>
<organism evidence="2 3">
    <name type="scientific">Aureococcus anophagefferens</name>
    <name type="common">Harmful bloom alga</name>
    <dbReference type="NCBI Taxonomy" id="44056"/>
    <lineage>
        <taxon>Eukaryota</taxon>
        <taxon>Sar</taxon>
        <taxon>Stramenopiles</taxon>
        <taxon>Ochrophyta</taxon>
        <taxon>Pelagophyceae</taxon>
        <taxon>Pelagomonadales</taxon>
        <taxon>Pelagomonadaceae</taxon>
        <taxon>Aureococcus</taxon>
    </lineage>
</organism>
<name>A0ABR1FVK4_AURAN</name>
<feature type="transmembrane region" description="Helical" evidence="1">
    <location>
        <begin position="336"/>
        <end position="356"/>
    </location>
</feature>
<feature type="transmembrane region" description="Helical" evidence="1">
    <location>
        <begin position="284"/>
        <end position="302"/>
    </location>
</feature>
<keyword evidence="1" id="KW-0472">Membrane</keyword>
<feature type="transmembrane region" description="Helical" evidence="1">
    <location>
        <begin position="209"/>
        <end position="228"/>
    </location>
</feature>
<feature type="transmembrane region" description="Helical" evidence="1">
    <location>
        <begin position="252"/>
        <end position="278"/>
    </location>
</feature>
<dbReference type="Proteomes" id="UP001363151">
    <property type="component" value="Unassembled WGS sequence"/>
</dbReference>